<dbReference type="eggNOG" id="COG2508">
    <property type="taxonomic scope" value="Bacteria"/>
</dbReference>
<sequence length="398" mass="45874">MITCKDILKLNLDGVELVAGEKGLDRGVSWTYLCQTRPYADHMSRGNFALIVVDYVRFDMKEAVDSAHELYELGISGLGVSVMEDRETLPAELVEWADEVNIPLFYVRWEGASFVDIDQSIGKILLADEIKIKKTGDYLYNLLFGYDINERYVEKISAQFSLDFSKPYRVGIIVVDRTYGVNLETDEHNYEYYANCLNRDVENMECRPLFMKFLNKFVLLFEEKQDKSAEREIEKVLKNLDELPRFKGNIRSTCILGPVCSNPADLSKSYQQAKNLIPKKDYLPHSRNRKVISASVLGLYKFMFSSGNQAEIFDYCTEKLLPLEAYDHANGTDLVETCWAYYLNGFSVSATADDLFIHRNSMQYRLNKIEELLGFSLDDSIEFLDILNCIYVKKMMFV</sequence>
<dbReference type="InterPro" id="IPR041522">
    <property type="entry name" value="CdaR_GGDEF"/>
</dbReference>
<dbReference type="PANTHER" id="PTHR33744">
    <property type="entry name" value="CARBOHYDRATE DIACID REGULATOR"/>
    <property type="match status" value="1"/>
</dbReference>
<dbReference type="InterPro" id="IPR051448">
    <property type="entry name" value="CdaR-like_regulators"/>
</dbReference>
<reference evidence="5 6" key="1">
    <citation type="submission" date="2011-09" db="EMBL/GenBank/DDBJ databases">
        <title>The draft genome of Treponema saccharophilum DSM 2985.</title>
        <authorList>
            <consortium name="US DOE Joint Genome Institute (JGI-PGF)"/>
            <person name="Lucas S."/>
            <person name="Copeland A."/>
            <person name="Lapidus A."/>
            <person name="Glavina del Rio T."/>
            <person name="Dalin E."/>
            <person name="Tice H."/>
            <person name="Bruce D."/>
            <person name="Goodwin L."/>
            <person name="Pitluck S."/>
            <person name="Peters L."/>
            <person name="Kyrpides N."/>
            <person name="Mavromatis K."/>
            <person name="Ivanova N."/>
            <person name="Markowitz V."/>
            <person name="Cheng J.-F."/>
            <person name="Hugenholtz P."/>
            <person name="Woyke T."/>
            <person name="Wu D."/>
            <person name="Gronow S."/>
            <person name="Wellnitz S."/>
            <person name="Brambilla E."/>
            <person name="Klenk H.-P."/>
            <person name="Eisen J.A."/>
        </authorList>
    </citation>
    <scope>NUCLEOTIDE SEQUENCE [LARGE SCALE GENOMIC DNA]</scope>
    <source>
        <strain evidence="5 6">DSM 2985</strain>
    </source>
</reference>
<organism evidence="5 6">
    <name type="scientific">Treponema saccharophilum DSM 2985</name>
    <dbReference type="NCBI Taxonomy" id="907348"/>
    <lineage>
        <taxon>Bacteria</taxon>
        <taxon>Pseudomonadati</taxon>
        <taxon>Spirochaetota</taxon>
        <taxon>Spirochaetia</taxon>
        <taxon>Spirochaetales</taxon>
        <taxon>Treponemataceae</taxon>
        <taxon>Treponema</taxon>
    </lineage>
</organism>
<dbReference type="RefSeq" id="WP_002705195.1">
    <property type="nucleotide sequence ID" value="NZ_AGRW01000050.1"/>
</dbReference>
<comment type="similarity">
    <text evidence="1">Belongs to the CdaR family.</text>
</comment>
<dbReference type="InterPro" id="IPR012914">
    <property type="entry name" value="PucR_dom"/>
</dbReference>
<feature type="domain" description="PucR C-terminal helix-turn-helix" evidence="3">
    <location>
        <begin position="334"/>
        <end position="383"/>
    </location>
</feature>
<dbReference type="InterPro" id="IPR025736">
    <property type="entry name" value="PucR_C-HTH_dom"/>
</dbReference>
<protein>
    <submittedName>
        <fullName evidence="5">Putative transcriptional regulator, PucR family</fullName>
    </submittedName>
</protein>
<gene>
    <name evidence="5" type="ORF">TresaDRAFT_1322</name>
</gene>
<dbReference type="InterPro" id="IPR042070">
    <property type="entry name" value="PucR_C-HTH_sf"/>
</dbReference>
<comment type="caution">
    <text evidence="5">The sequence shown here is derived from an EMBL/GenBank/DDBJ whole genome shotgun (WGS) entry which is preliminary data.</text>
</comment>
<dbReference type="OrthoDB" id="9792148at2"/>
<dbReference type="Proteomes" id="UP000003571">
    <property type="component" value="Unassembled WGS sequence"/>
</dbReference>
<dbReference type="PATRIC" id="fig|907348.3.peg.1975"/>
<evidence type="ECO:0000259" key="3">
    <source>
        <dbReference type="Pfam" id="PF13556"/>
    </source>
</evidence>
<dbReference type="Pfam" id="PF13556">
    <property type="entry name" value="HTH_30"/>
    <property type="match status" value="1"/>
</dbReference>
<keyword evidence="6" id="KW-1185">Reference proteome</keyword>
<feature type="domain" description="CdaR GGDEF-like" evidence="4">
    <location>
        <begin position="153"/>
        <end position="274"/>
    </location>
</feature>
<name>H7EM22_9SPIR</name>
<evidence type="ECO:0000313" key="5">
    <source>
        <dbReference type="EMBL" id="EIC01430.1"/>
    </source>
</evidence>
<evidence type="ECO:0000259" key="4">
    <source>
        <dbReference type="Pfam" id="PF17853"/>
    </source>
</evidence>
<dbReference type="STRING" id="907348.TresaDRAFT_1322"/>
<accession>H7EM22</accession>
<evidence type="ECO:0000313" key="6">
    <source>
        <dbReference type="Proteomes" id="UP000003571"/>
    </source>
</evidence>
<dbReference type="Pfam" id="PF07905">
    <property type="entry name" value="PucR"/>
    <property type="match status" value="1"/>
</dbReference>
<evidence type="ECO:0000256" key="1">
    <source>
        <dbReference type="ARBA" id="ARBA00006754"/>
    </source>
</evidence>
<dbReference type="AlphaFoldDB" id="H7EM22"/>
<feature type="domain" description="Purine catabolism PurC-like" evidence="2">
    <location>
        <begin position="7"/>
        <end position="122"/>
    </location>
</feature>
<dbReference type="Pfam" id="PF17853">
    <property type="entry name" value="GGDEF_2"/>
    <property type="match status" value="1"/>
</dbReference>
<dbReference type="Gene3D" id="1.10.10.2840">
    <property type="entry name" value="PucR C-terminal helix-turn-helix domain"/>
    <property type="match status" value="1"/>
</dbReference>
<evidence type="ECO:0000259" key="2">
    <source>
        <dbReference type="Pfam" id="PF07905"/>
    </source>
</evidence>
<proteinExistence type="inferred from homology"/>
<dbReference type="EMBL" id="AGRW01000050">
    <property type="protein sequence ID" value="EIC01430.1"/>
    <property type="molecule type" value="Genomic_DNA"/>
</dbReference>